<feature type="transmembrane region" description="Helical" evidence="5">
    <location>
        <begin position="39"/>
        <end position="66"/>
    </location>
</feature>
<dbReference type="GO" id="GO:0032259">
    <property type="term" value="P:methylation"/>
    <property type="evidence" value="ECO:0007669"/>
    <property type="project" value="UniProtKB-KW"/>
</dbReference>
<evidence type="ECO:0000313" key="8">
    <source>
        <dbReference type="Proteomes" id="UP000199437"/>
    </source>
</evidence>
<comment type="subcellular location">
    <subcellularLocation>
        <location evidence="1">Membrane</location>
        <topology evidence="1">Multi-pass membrane protein</topology>
    </subcellularLocation>
</comment>
<dbReference type="GO" id="GO:0008168">
    <property type="term" value="F:methyltransferase activity"/>
    <property type="evidence" value="ECO:0007669"/>
    <property type="project" value="UniProtKB-KW"/>
</dbReference>
<dbReference type="EMBL" id="FOIR01000001">
    <property type="protein sequence ID" value="SEW00696.1"/>
    <property type="molecule type" value="Genomic_DNA"/>
</dbReference>
<evidence type="ECO:0000256" key="4">
    <source>
        <dbReference type="ARBA" id="ARBA00023136"/>
    </source>
</evidence>
<protein>
    <submittedName>
        <fullName evidence="7">Protein-S-isoprenylcysteine O-methyltransferase Ste14</fullName>
    </submittedName>
</protein>
<sequence>MWWEHLFLFLAWAIHYALHSAFAATWAKSKLGLGQKNYRLLYSVLATLGLFAVLIYGATIYSVLLFPPSPTSTYIGLMLSAAGIFIIKRAFRKYSFRAFLGLKKEEAGELVTDGIQAKVRHPLYSGTVLLVLGYLIFNPQLSNAITFVSLLIYLPIGIRLEERKLIDQFGDTYREYQQNVPSLVPRIFKRKQV</sequence>
<keyword evidence="3 5" id="KW-1133">Transmembrane helix</keyword>
<dbReference type="GO" id="GO:0016020">
    <property type="term" value="C:membrane"/>
    <property type="evidence" value="ECO:0007669"/>
    <property type="project" value="UniProtKB-SubCell"/>
</dbReference>
<organism evidence="7 8">
    <name type="scientific">Roseivirga pacifica</name>
    <dbReference type="NCBI Taxonomy" id="1267423"/>
    <lineage>
        <taxon>Bacteria</taxon>
        <taxon>Pseudomonadati</taxon>
        <taxon>Bacteroidota</taxon>
        <taxon>Cytophagia</taxon>
        <taxon>Cytophagales</taxon>
        <taxon>Roseivirgaceae</taxon>
        <taxon>Roseivirga</taxon>
    </lineage>
</organism>
<evidence type="ECO:0000259" key="6">
    <source>
        <dbReference type="Pfam" id="PF07298"/>
    </source>
</evidence>
<dbReference type="Gene3D" id="1.20.120.1630">
    <property type="match status" value="1"/>
</dbReference>
<dbReference type="Proteomes" id="UP000199437">
    <property type="component" value="Unassembled WGS sequence"/>
</dbReference>
<dbReference type="AlphaFoldDB" id="A0A1I0NGV3"/>
<dbReference type="InterPro" id="IPR009915">
    <property type="entry name" value="NnrU_dom"/>
</dbReference>
<gene>
    <name evidence="7" type="ORF">SAMN05216290_1195</name>
</gene>
<evidence type="ECO:0000256" key="1">
    <source>
        <dbReference type="ARBA" id="ARBA00004141"/>
    </source>
</evidence>
<evidence type="ECO:0000256" key="3">
    <source>
        <dbReference type="ARBA" id="ARBA00022989"/>
    </source>
</evidence>
<feature type="transmembrane region" description="Helical" evidence="5">
    <location>
        <begin position="6"/>
        <end position="27"/>
    </location>
</feature>
<evidence type="ECO:0000256" key="2">
    <source>
        <dbReference type="ARBA" id="ARBA00022692"/>
    </source>
</evidence>
<keyword evidence="8" id="KW-1185">Reference proteome</keyword>
<dbReference type="PANTHER" id="PTHR12714:SF9">
    <property type="entry name" value="PROTEIN-S-ISOPRENYLCYSTEINE O-METHYLTRANSFERASE"/>
    <property type="match status" value="1"/>
</dbReference>
<dbReference type="STRING" id="1267423.SAMN05216290_1195"/>
<keyword evidence="2 5" id="KW-0812">Transmembrane</keyword>
<dbReference type="PANTHER" id="PTHR12714">
    <property type="entry name" value="PROTEIN-S ISOPRENYLCYSTEINE O-METHYLTRANSFERASE"/>
    <property type="match status" value="1"/>
</dbReference>
<feature type="transmembrane region" description="Helical" evidence="5">
    <location>
        <begin position="72"/>
        <end position="91"/>
    </location>
</feature>
<name>A0A1I0NGV3_9BACT</name>
<reference evidence="8" key="1">
    <citation type="submission" date="2016-10" db="EMBL/GenBank/DDBJ databases">
        <authorList>
            <person name="Varghese N."/>
            <person name="Submissions S."/>
        </authorList>
    </citation>
    <scope>NUCLEOTIDE SEQUENCE [LARGE SCALE GENOMIC DNA]</scope>
    <source>
        <strain evidence="8">CGMCC 1.12402</strain>
    </source>
</reference>
<evidence type="ECO:0000256" key="5">
    <source>
        <dbReference type="SAM" id="Phobius"/>
    </source>
</evidence>
<keyword evidence="7" id="KW-0489">Methyltransferase</keyword>
<feature type="domain" description="NnrU" evidence="6">
    <location>
        <begin position="8"/>
        <end position="171"/>
    </location>
</feature>
<dbReference type="Pfam" id="PF07298">
    <property type="entry name" value="NnrU"/>
    <property type="match status" value="1"/>
</dbReference>
<accession>A0A1I0NGV3</accession>
<keyword evidence="4 5" id="KW-0472">Membrane</keyword>
<proteinExistence type="predicted"/>
<evidence type="ECO:0000313" key="7">
    <source>
        <dbReference type="EMBL" id="SEW00696.1"/>
    </source>
</evidence>
<keyword evidence="7" id="KW-0808">Transferase</keyword>